<proteinExistence type="predicted"/>
<feature type="compositionally biased region" description="Basic and acidic residues" evidence="1">
    <location>
        <begin position="203"/>
        <end position="226"/>
    </location>
</feature>
<dbReference type="Proteomes" id="UP000824120">
    <property type="component" value="Chromosome 2"/>
</dbReference>
<organism evidence="2 3">
    <name type="scientific">Solanum commersonii</name>
    <name type="common">Commerson's wild potato</name>
    <name type="synonym">Commerson's nightshade</name>
    <dbReference type="NCBI Taxonomy" id="4109"/>
    <lineage>
        <taxon>Eukaryota</taxon>
        <taxon>Viridiplantae</taxon>
        <taxon>Streptophyta</taxon>
        <taxon>Embryophyta</taxon>
        <taxon>Tracheophyta</taxon>
        <taxon>Spermatophyta</taxon>
        <taxon>Magnoliopsida</taxon>
        <taxon>eudicotyledons</taxon>
        <taxon>Gunneridae</taxon>
        <taxon>Pentapetalae</taxon>
        <taxon>asterids</taxon>
        <taxon>lamiids</taxon>
        <taxon>Solanales</taxon>
        <taxon>Solanaceae</taxon>
        <taxon>Solanoideae</taxon>
        <taxon>Solaneae</taxon>
        <taxon>Solanum</taxon>
    </lineage>
</organism>
<comment type="caution">
    <text evidence="2">The sequence shown here is derived from an EMBL/GenBank/DDBJ whole genome shotgun (WGS) entry which is preliminary data.</text>
</comment>
<accession>A0A9J6AD92</accession>
<gene>
    <name evidence="2" type="ORF">H5410_007517</name>
</gene>
<name>A0A9J6AD92_SOLCO</name>
<feature type="region of interest" description="Disordered" evidence="1">
    <location>
        <begin position="140"/>
        <end position="182"/>
    </location>
</feature>
<protein>
    <submittedName>
        <fullName evidence="2">Uncharacterized protein</fullName>
    </submittedName>
</protein>
<feature type="compositionally biased region" description="Pro residues" evidence="1">
    <location>
        <begin position="167"/>
        <end position="178"/>
    </location>
</feature>
<feature type="compositionally biased region" description="Basic and acidic residues" evidence="1">
    <location>
        <begin position="157"/>
        <end position="166"/>
    </location>
</feature>
<evidence type="ECO:0000313" key="3">
    <source>
        <dbReference type="Proteomes" id="UP000824120"/>
    </source>
</evidence>
<sequence length="236" mass="26512">MIKVALRCTNPSPALRPNMSAVVNMLEGCLNIDESNLDSSGYDDEFNFQGLRDKYDEMQVTSSENQSVFFSTDTKGKRRAYLEALLAPRHASCVPRGSPPTPRGCLTRGRLTRGIPYSLRIPDQKMFDLRKARLPHKARVMGSSRLTPLRMPNPRTPDPRTLDPRTARPPLPRSPLPGPGTFFEALRGTRCSCLEAHPSPARRTPDLRMPDRRTPDPRMPDLKMPDPRNPLLSKDA</sequence>
<reference evidence="2 3" key="1">
    <citation type="submission" date="2020-09" db="EMBL/GenBank/DDBJ databases">
        <title>De no assembly of potato wild relative species, Solanum commersonii.</title>
        <authorList>
            <person name="Cho K."/>
        </authorList>
    </citation>
    <scope>NUCLEOTIDE SEQUENCE [LARGE SCALE GENOMIC DNA]</scope>
    <source>
        <strain evidence="2">LZ3.2</strain>
        <tissue evidence="2">Leaf</tissue>
    </source>
</reference>
<dbReference type="EMBL" id="JACXVP010000002">
    <property type="protein sequence ID" value="KAG5622299.1"/>
    <property type="molecule type" value="Genomic_DNA"/>
</dbReference>
<evidence type="ECO:0000313" key="2">
    <source>
        <dbReference type="EMBL" id="KAG5622299.1"/>
    </source>
</evidence>
<evidence type="ECO:0000256" key="1">
    <source>
        <dbReference type="SAM" id="MobiDB-lite"/>
    </source>
</evidence>
<dbReference type="OrthoDB" id="1938112at2759"/>
<keyword evidence="3" id="KW-1185">Reference proteome</keyword>
<dbReference type="AlphaFoldDB" id="A0A9J6AD92"/>
<feature type="region of interest" description="Disordered" evidence="1">
    <location>
        <begin position="194"/>
        <end position="236"/>
    </location>
</feature>